<keyword evidence="1" id="KW-0808">Transferase</keyword>
<dbReference type="Gene3D" id="3.40.630.30">
    <property type="match status" value="1"/>
</dbReference>
<keyword evidence="2" id="KW-0012">Acyltransferase</keyword>
<dbReference type="GO" id="GO:0016747">
    <property type="term" value="F:acyltransferase activity, transferring groups other than amino-acyl groups"/>
    <property type="evidence" value="ECO:0007669"/>
    <property type="project" value="InterPro"/>
</dbReference>
<evidence type="ECO:0000256" key="1">
    <source>
        <dbReference type="ARBA" id="ARBA00022679"/>
    </source>
</evidence>
<name>A0AAU8JQ15_9ACTN</name>
<organism evidence="4">
    <name type="scientific">Kitasatospora camelliae</name>
    <dbReference type="NCBI Taxonomy" id="3156397"/>
    <lineage>
        <taxon>Bacteria</taxon>
        <taxon>Bacillati</taxon>
        <taxon>Actinomycetota</taxon>
        <taxon>Actinomycetes</taxon>
        <taxon>Kitasatosporales</taxon>
        <taxon>Streptomycetaceae</taxon>
        <taxon>Kitasatospora</taxon>
    </lineage>
</organism>
<dbReference type="InterPro" id="IPR000182">
    <property type="entry name" value="GNAT_dom"/>
</dbReference>
<dbReference type="EMBL" id="CP159872">
    <property type="protein sequence ID" value="XCM77960.1"/>
    <property type="molecule type" value="Genomic_DNA"/>
</dbReference>
<dbReference type="RefSeq" id="WP_354637695.1">
    <property type="nucleotide sequence ID" value="NZ_CP159872.1"/>
</dbReference>
<sequence length="304" mass="32580">MADSFLPALPPPYRCRPATAADARAEADLLAACEPAPPERAGSVDAGPVTSFGPGPGPDTLLVHDPAGRLAARARVSGGRRCTVHVHPAHRGRGLGGALLDWAETRARQAGGDRLGQTVPDEDLPAVALLRSRGYEPFVTQWLLEIALPAGHPVPAPPAGIAVRGFRPGDERDVHRLTEDAFAAWQSRRKPYEEWARLTVERDAFAPDLSPLALADGRPVGAVLALRHPDSGEGHIDRVAVRPDHRSRGIAGLLLREAFRRFHHQGLSTATLFTHSATGALPLYRHLGMTVRHSSTVYGKALRG</sequence>
<dbReference type="KEGG" id="kcm:ABWK59_02945"/>
<protein>
    <submittedName>
        <fullName evidence="4">GNAT family N-acetyltransferase</fullName>
    </submittedName>
</protein>
<evidence type="ECO:0000259" key="3">
    <source>
        <dbReference type="PROSITE" id="PS51186"/>
    </source>
</evidence>
<gene>
    <name evidence="4" type="ORF">ABWK59_02945</name>
</gene>
<dbReference type="InterPro" id="IPR050832">
    <property type="entry name" value="Bact_Acetyltransf"/>
</dbReference>
<proteinExistence type="predicted"/>
<reference evidence="4" key="1">
    <citation type="submission" date="2024-06" db="EMBL/GenBank/DDBJ databases">
        <title>The genome sequences of Kitasatospora sp. strain HUAS MG31.</title>
        <authorList>
            <person name="Mo P."/>
        </authorList>
    </citation>
    <scope>NUCLEOTIDE SEQUENCE</scope>
    <source>
        <strain evidence="4">HUAS MG31</strain>
    </source>
</reference>
<dbReference type="CDD" id="cd04301">
    <property type="entry name" value="NAT_SF"/>
    <property type="match status" value="2"/>
</dbReference>
<evidence type="ECO:0000313" key="4">
    <source>
        <dbReference type="EMBL" id="XCM77960.1"/>
    </source>
</evidence>
<accession>A0AAU8JQ15</accession>
<dbReference type="PANTHER" id="PTHR43877">
    <property type="entry name" value="AMINOALKYLPHOSPHONATE N-ACETYLTRANSFERASE-RELATED-RELATED"/>
    <property type="match status" value="1"/>
</dbReference>
<feature type="domain" description="N-acetyltransferase" evidence="3">
    <location>
        <begin position="13"/>
        <end position="155"/>
    </location>
</feature>
<dbReference type="AlphaFoldDB" id="A0AAU8JQ15"/>
<dbReference type="SUPFAM" id="SSF55729">
    <property type="entry name" value="Acyl-CoA N-acyltransferases (Nat)"/>
    <property type="match status" value="2"/>
</dbReference>
<evidence type="ECO:0000256" key="2">
    <source>
        <dbReference type="ARBA" id="ARBA00023315"/>
    </source>
</evidence>
<feature type="domain" description="N-acetyltransferase" evidence="3">
    <location>
        <begin position="161"/>
        <end position="304"/>
    </location>
</feature>
<dbReference type="PROSITE" id="PS51186">
    <property type="entry name" value="GNAT"/>
    <property type="match status" value="2"/>
</dbReference>
<dbReference type="InterPro" id="IPR016181">
    <property type="entry name" value="Acyl_CoA_acyltransferase"/>
</dbReference>
<dbReference type="Pfam" id="PF00583">
    <property type="entry name" value="Acetyltransf_1"/>
    <property type="match status" value="2"/>
</dbReference>